<dbReference type="STRING" id="94130.A0A2Z6S1L0"/>
<evidence type="ECO:0000256" key="2">
    <source>
        <dbReference type="ARBA" id="ARBA00023043"/>
    </source>
</evidence>
<reference evidence="3 5" key="1">
    <citation type="submission" date="2017-11" db="EMBL/GenBank/DDBJ databases">
        <title>The genome of Rhizophagus clarus HR1 reveals common genetic basis of auxotrophy among arbuscular mycorrhizal fungi.</title>
        <authorList>
            <person name="Kobayashi Y."/>
        </authorList>
    </citation>
    <scope>NUCLEOTIDE SEQUENCE [LARGE SCALE GENOMIC DNA]</scope>
    <source>
        <strain evidence="3 5">HR1</strain>
    </source>
</reference>
<reference evidence="4" key="2">
    <citation type="submission" date="2019-10" db="EMBL/GenBank/DDBJ databases">
        <title>Conservation and host-specific expression of non-tandemly repeated heterogenous ribosome RNA gene in arbuscular mycorrhizal fungi.</title>
        <authorList>
            <person name="Maeda T."/>
            <person name="Kobayashi Y."/>
            <person name="Nakagawa T."/>
            <person name="Ezawa T."/>
            <person name="Yamaguchi K."/>
            <person name="Bino T."/>
            <person name="Nishimoto Y."/>
            <person name="Shigenobu S."/>
            <person name="Kawaguchi M."/>
        </authorList>
    </citation>
    <scope>NUCLEOTIDE SEQUENCE</scope>
    <source>
        <strain evidence="4">HR1</strain>
    </source>
</reference>
<dbReference type="InterPro" id="IPR036770">
    <property type="entry name" value="Ankyrin_rpt-contain_sf"/>
</dbReference>
<dbReference type="Proteomes" id="UP000615446">
    <property type="component" value="Unassembled WGS sequence"/>
</dbReference>
<dbReference type="Pfam" id="PF12796">
    <property type="entry name" value="Ank_2"/>
    <property type="match status" value="1"/>
</dbReference>
<evidence type="ECO:0000313" key="4">
    <source>
        <dbReference type="EMBL" id="GES86053.1"/>
    </source>
</evidence>
<protein>
    <submittedName>
        <fullName evidence="4">Ankyrin repeat protein</fullName>
    </submittedName>
</protein>
<accession>A0A2Z6S1L0</accession>
<dbReference type="PANTHER" id="PTHR24126:SF14">
    <property type="entry name" value="ANK_REP_REGION DOMAIN-CONTAINING PROTEIN"/>
    <property type="match status" value="1"/>
</dbReference>
<gene>
    <name evidence="4" type="ORF">RCL2_001312700</name>
    <name evidence="3" type="ORF">RclHR1_00860034</name>
</gene>
<evidence type="ECO:0000256" key="1">
    <source>
        <dbReference type="ARBA" id="ARBA00022737"/>
    </source>
</evidence>
<sequence length="251" mass="28851">MANNNLNIQQLPFEVLQQIFIFSSNPAFASVSRLFHYIANSQTSVKTQWLLHKFNHDCSKALYRGLKWRFFNKNILYQLDSIYYQTKCKKDEKGETSDKDKVISDKDKVIPDKDKIIPYKDRPIPQWFFSVSDPNNVYYELVKILLDRGASPNEPDGYPIIKSAQLGRLKMAELLISFDAKADIKDNMALIVASKSNNFDMVKLLLNNDVKADSNALKVAVEKKNWKMAEFLMSKGAIPTPEVVEAFEKNK</sequence>
<dbReference type="Gene3D" id="1.25.40.20">
    <property type="entry name" value="Ankyrin repeat-containing domain"/>
    <property type="match status" value="1"/>
</dbReference>
<dbReference type="InterPro" id="IPR002110">
    <property type="entry name" value="Ankyrin_rpt"/>
</dbReference>
<keyword evidence="1" id="KW-0677">Repeat</keyword>
<dbReference type="Proteomes" id="UP000247702">
    <property type="component" value="Unassembled WGS sequence"/>
</dbReference>
<dbReference type="OrthoDB" id="539213at2759"/>
<organism evidence="3 5">
    <name type="scientific">Rhizophagus clarus</name>
    <dbReference type="NCBI Taxonomy" id="94130"/>
    <lineage>
        <taxon>Eukaryota</taxon>
        <taxon>Fungi</taxon>
        <taxon>Fungi incertae sedis</taxon>
        <taxon>Mucoromycota</taxon>
        <taxon>Glomeromycotina</taxon>
        <taxon>Glomeromycetes</taxon>
        <taxon>Glomerales</taxon>
        <taxon>Glomeraceae</taxon>
        <taxon>Rhizophagus</taxon>
    </lineage>
</organism>
<evidence type="ECO:0000313" key="3">
    <source>
        <dbReference type="EMBL" id="GBC09096.1"/>
    </source>
</evidence>
<dbReference type="AlphaFoldDB" id="A0A2Z6S1L0"/>
<keyword evidence="5" id="KW-1185">Reference proteome</keyword>
<dbReference type="SUPFAM" id="SSF48403">
    <property type="entry name" value="Ankyrin repeat"/>
    <property type="match status" value="1"/>
</dbReference>
<comment type="caution">
    <text evidence="3">The sequence shown here is derived from an EMBL/GenBank/DDBJ whole genome shotgun (WGS) entry which is preliminary data.</text>
</comment>
<evidence type="ECO:0000313" key="5">
    <source>
        <dbReference type="Proteomes" id="UP000247702"/>
    </source>
</evidence>
<name>A0A2Z6S1L0_9GLOM</name>
<dbReference type="EMBL" id="BLAL01000160">
    <property type="protein sequence ID" value="GES86053.1"/>
    <property type="molecule type" value="Genomic_DNA"/>
</dbReference>
<dbReference type="PANTHER" id="PTHR24126">
    <property type="entry name" value="ANKYRIN REPEAT, PH AND SEC7 DOMAIN CONTAINING PROTEIN SECG-RELATED"/>
    <property type="match status" value="1"/>
</dbReference>
<dbReference type="EMBL" id="BEXD01004270">
    <property type="protein sequence ID" value="GBC09096.1"/>
    <property type="molecule type" value="Genomic_DNA"/>
</dbReference>
<proteinExistence type="predicted"/>
<keyword evidence="2" id="KW-0040">ANK repeat</keyword>